<gene>
    <name evidence="2" type="ORF">EDB92DRAFT_2118062</name>
</gene>
<evidence type="ECO:0000313" key="3">
    <source>
        <dbReference type="Proteomes" id="UP001201163"/>
    </source>
</evidence>
<evidence type="ECO:0000256" key="1">
    <source>
        <dbReference type="SAM" id="Phobius"/>
    </source>
</evidence>
<keyword evidence="1" id="KW-0472">Membrane</keyword>
<feature type="transmembrane region" description="Helical" evidence="1">
    <location>
        <begin position="84"/>
        <end position="108"/>
    </location>
</feature>
<keyword evidence="1" id="KW-0812">Transmembrane</keyword>
<accession>A0AAD4L9X1</accession>
<reference evidence="2" key="1">
    <citation type="submission" date="2022-01" db="EMBL/GenBank/DDBJ databases">
        <title>Comparative genomics reveals a dynamic genome evolution in the ectomycorrhizal milk-cap (Lactarius) mushrooms.</title>
        <authorList>
            <consortium name="DOE Joint Genome Institute"/>
            <person name="Lebreton A."/>
            <person name="Tang N."/>
            <person name="Kuo A."/>
            <person name="LaButti K."/>
            <person name="Drula E."/>
            <person name="Barry K."/>
            <person name="Clum A."/>
            <person name="Lipzen A."/>
            <person name="Mousain D."/>
            <person name="Ng V."/>
            <person name="Wang R."/>
            <person name="Wang X."/>
            <person name="Dai Y."/>
            <person name="Henrissat B."/>
            <person name="Grigoriev I.V."/>
            <person name="Guerin-Laguette A."/>
            <person name="Yu F."/>
            <person name="Martin F.M."/>
        </authorList>
    </citation>
    <scope>NUCLEOTIDE SEQUENCE</scope>
    <source>
        <strain evidence="2">QP</strain>
    </source>
</reference>
<keyword evidence="3" id="KW-1185">Reference proteome</keyword>
<keyword evidence="1" id="KW-1133">Transmembrane helix</keyword>
<proteinExistence type="predicted"/>
<feature type="transmembrane region" description="Helical" evidence="1">
    <location>
        <begin position="162"/>
        <end position="182"/>
    </location>
</feature>
<name>A0AAD4L9X1_9AGAM</name>
<organism evidence="2 3">
    <name type="scientific">Lactarius akahatsu</name>
    <dbReference type="NCBI Taxonomy" id="416441"/>
    <lineage>
        <taxon>Eukaryota</taxon>
        <taxon>Fungi</taxon>
        <taxon>Dikarya</taxon>
        <taxon>Basidiomycota</taxon>
        <taxon>Agaricomycotina</taxon>
        <taxon>Agaricomycetes</taxon>
        <taxon>Russulales</taxon>
        <taxon>Russulaceae</taxon>
        <taxon>Lactarius</taxon>
    </lineage>
</organism>
<protein>
    <submittedName>
        <fullName evidence="2">Uncharacterized protein</fullName>
    </submittedName>
</protein>
<feature type="transmembrane region" description="Helical" evidence="1">
    <location>
        <begin position="194"/>
        <end position="216"/>
    </location>
</feature>
<dbReference type="AlphaFoldDB" id="A0AAD4L9X1"/>
<feature type="transmembrane region" description="Helical" evidence="1">
    <location>
        <begin position="115"/>
        <end position="133"/>
    </location>
</feature>
<dbReference type="EMBL" id="JAKELL010000112">
    <property type="protein sequence ID" value="KAH8981649.1"/>
    <property type="molecule type" value="Genomic_DNA"/>
</dbReference>
<comment type="caution">
    <text evidence="2">The sequence shown here is derived from an EMBL/GenBank/DDBJ whole genome shotgun (WGS) entry which is preliminary data.</text>
</comment>
<evidence type="ECO:0000313" key="2">
    <source>
        <dbReference type="EMBL" id="KAH8981649.1"/>
    </source>
</evidence>
<dbReference type="Proteomes" id="UP001201163">
    <property type="component" value="Unassembled WGS sequence"/>
</dbReference>
<feature type="transmembrane region" description="Helical" evidence="1">
    <location>
        <begin position="20"/>
        <end position="40"/>
    </location>
</feature>
<sequence>MAKWDDPILLLRDYFVLTKLFHAIGSLYIWETVFTAGFELDVLRGKRPYKWTIWLYLGTRYTLLLMFIMFFIDNDDGHVPCQSFIIANFALSYISWGFASLIIVLRVIAIWGRNVVVSSIALSVWLAGLAFHIRTVTRIEVTYNSLFGACIVLKTQSGLASVVAILSVDAILLVVMLIGLLRHTHGGSTGMWHLLYKQCIIWMILIAIAEVPPVVFFGLDLNDAWNEMFPGVGVTIVSICAARMYRSLSKHGSLTEYSSDPPPQFHAELPLSNYRGGEAHGVQSTMYSTTIGIAASVSDRTMAEPSVFIPAEQLPLEPVPGASNITAPAVPTKIKSKDMPDYQMSWYRQG</sequence>
<feature type="transmembrane region" description="Helical" evidence="1">
    <location>
        <begin position="52"/>
        <end position="72"/>
    </location>
</feature>